<comment type="similarity">
    <text evidence="1 2">Belongs to the small heat shock protein (HSP20) family.</text>
</comment>
<comment type="caution">
    <text evidence="5">The sequence shown here is derived from an EMBL/GenBank/DDBJ whole genome shotgun (WGS) entry which is preliminary data.</text>
</comment>
<dbReference type="InterPro" id="IPR031107">
    <property type="entry name" value="Small_HSP"/>
</dbReference>
<protein>
    <submittedName>
        <fullName evidence="5">Hsp20/alpha crystallin family protein</fullName>
    </submittedName>
</protein>
<feature type="region of interest" description="Disordered" evidence="3">
    <location>
        <begin position="275"/>
        <end position="311"/>
    </location>
</feature>
<gene>
    <name evidence="5" type="ORF">HHL10_08255</name>
</gene>
<dbReference type="InterPro" id="IPR008978">
    <property type="entry name" value="HSP20-like_chaperone"/>
</dbReference>
<dbReference type="SUPFAM" id="SSF49764">
    <property type="entry name" value="HSP20-like chaperones"/>
    <property type="match status" value="1"/>
</dbReference>
<dbReference type="RefSeq" id="WP_169159870.1">
    <property type="nucleotide sequence ID" value="NZ_JABBFW010000004.1"/>
</dbReference>
<feature type="compositionally biased region" description="Polar residues" evidence="3">
    <location>
        <begin position="290"/>
        <end position="300"/>
    </location>
</feature>
<evidence type="ECO:0000313" key="5">
    <source>
        <dbReference type="EMBL" id="NML14966.1"/>
    </source>
</evidence>
<reference evidence="5 6" key="1">
    <citation type="submission" date="2020-04" db="EMBL/GenBank/DDBJ databases">
        <title>Azohydromonas sp. isolated from soil.</title>
        <authorList>
            <person name="Dahal R.H."/>
        </authorList>
    </citation>
    <scope>NUCLEOTIDE SEQUENCE [LARGE SCALE GENOMIC DNA]</scope>
    <source>
        <strain evidence="5 6">G-1-1-14</strain>
    </source>
</reference>
<evidence type="ECO:0000313" key="6">
    <source>
        <dbReference type="Proteomes" id="UP000574067"/>
    </source>
</evidence>
<organism evidence="5 6">
    <name type="scientific">Azohydromonas caseinilytica</name>
    <dbReference type="NCBI Taxonomy" id="2728836"/>
    <lineage>
        <taxon>Bacteria</taxon>
        <taxon>Pseudomonadati</taxon>
        <taxon>Pseudomonadota</taxon>
        <taxon>Betaproteobacteria</taxon>
        <taxon>Burkholderiales</taxon>
        <taxon>Sphaerotilaceae</taxon>
        <taxon>Azohydromonas</taxon>
    </lineage>
</organism>
<dbReference type="EMBL" id="JABBFW010000004">
    <property type="protein sequence ID" value="NML14966.1"/>
    <property type="molecule type" value="Genomic_DNA"/>
</dbReference>
<feature type="compositionally biased region" description="Gly residues" evidence="3">
    <location>
        <begin position="301"/>
        <end position="311"/>
    </location>
</feature>
<feature type="compositionally biased region" description="Gly residues" evidence="3">
    <location>
        <begin position="43"/>
        <end position="73"/>
    </location>
</feature>
<evidence type="ECO:0000256" key="3">
    <source>
        <dbReference type="SAM" id="MobiDB-lite"/>
    </source>
</evidence>
<dbReference type="AlphaFoldDB" id="A0A848F877"/>
<evidence type="ECO:0000256" key="1">
    <source>
        <dbReference type="PROSITE-ProRule" id="PRU00285"/>
    </source>
</evidence>
<dbReference type="Proteomes" id="UP000574067">
    <property type="component" value="Unassembled WGS sequence"/>
</dbReference>
<feature type="compositionally biased region" description="Low complexity" evidence="3">
    <location>
        <begin position="1"/>
        <end position="42"/>
    </location>
</feature>
<dbReference type="Gene3D" id="2.60.40.790">
    <property type="match status" value="1"/>
</dbReference>
<dbReference type="CDD" id="cd06464">
    <property type="entry name" value="ACD_sHsps-like"/>
    <property type="match status" value="1"/>
</dbReference>
<evidence type="ECO:0000259" key="4">
    <source>
        <dbReference type="PROSITE" id="PS01031"/>
    </source>
</evidence>
<dbReference type="InterPro" id="IPR002068">
    <property type="entry name" value="A-crystallin/Hsp20_dom"/>
</dbReference>
<sequence length="311" mass="32117">MENSQQQGSTSTPSSSQQQGTQASAGGTPGSQQEQFSSASAGQQGGAAGMNQGGSAGGQQGGATGGPQGGGYGEQQPPRGGNPYTDFFSRRGTSPFELLKRLDEDVERLFHQFIGGGRELLRSRMRERGGMEQGMDMPTSPAAGSSGGTDETQTEAAGGSAGASAVAPMATSGWLPQVELCERGGKLHVSADLPGLHREDLQIHFDNGQLIVQGERRTTRTTTQPGGYYRSERTYGQFRRAIPLPEGVNPDTAQASFHNGVLDVSFDMPVRHNRSRQIPIGEGGGASAMADSTGSAKGNGVSSGAGSEIGP</sequence>
<feature type="region of interest" description="Disordered" evidence="3">
    <location>
        <begin position="1"/>
        <end position="89"/>
    </location>
</feature>
<dbReference type="PANTHER" id="PTHR11527">
    <property type="entry name" value="HEAT-SHOCK PROTEIN 20 FAMILY MEMBER"/>
    <property type="match status" value="1"/>
</dbReference>
<keyword evidence="6" id="KW-1185">Reference proteome</keyword>
<feature type="domain" description="SHSP" evidence="4">
    <location>
        <begin position="169"/>
        <end position="283"/>
    </location>
</feature>
<accession>A0A848F877</accession>
<proteinExistence type="inferred from homology"/>
<evidence type="ECO:0000256" key="2">
    <source>
        <dbReference type="RuleBase" id="RU003616"/>
    </source>
</evidence>
<dbReference type="PROSITE" id="PS01031">
    <property type="entry name" value="SHSP"/>
    <property type="match status" value="1"/>
</dbReference>
<feature type="region of interest" description="Disordered" evidence="3">
    <location>
        <begin position="130"/>
        <end position="163"/>
    </location>
</feature>
<dbReference type="Pfam" id="PF00011">
    <property type="entry name" value="HSP20"/>
    <property type="match status" value="1"/>
</dbReference>
<name>A0A848F877_9BURK</name>